<reference evidence="2 3" key="1">
    <citation type="submission" date="2020-08" db="EMBL/GenBank/DDBJ databases">
        <title>Genomic Encyclopedia of Type Strains, Phase IV (KMG-V): Genome sequencing to study the core and pangenomes of soil and plant-associated prokaryotes.</title>
        <authorList>
            <person name="Whitman W."/>
        </authorList>
    </citation>
    <scope>NUCLEOTIDE SEQUENCE [LARGE SCALE GENOMIC DNA]</scope>
    <source>
        <strain evidence="2 3">SEMIA 4089</strain>
    </source>
</reference>
<dbReference type="AlphaFoldDB" id="A0A7W6W3L9"/>
<protein>
    <submittedName>
        <fullName evidence="2">Uncharacterized protein</fullName>
    </submittedName>
</protein>
<proteinExistence type="predicted"/>
<evidence type="ECO:0000313" key="3">
    <source>
        <dbReference type="Proteomes" id="UP000540909"/>
    </source>
</evidence>
<accession>A0A7W6W3L9</accession>
<dbReference type="EMBL" id="JACIFY010000002">
    <property type="protein sequence ID" value="MBB4234180.1"/>
    <property type="molecule type" value="Genomic_DNA"/>
</dbReference>
<evidence type="ECO:0000313" key="2">
    <source>
        <dbReference type="EMBL" id="MBB4234180.1"/>
    </source>
</evidence>
<gene>
    <name evidence="2" type="ORF">GGD57_000729</name>
</gene>
<dbReference type="Proteomes" id="UP000540909">
    <property type="component" value="Unassembled WGS sequence"/>
</dbReference>
<comment type="caution">
    <text evidence="2">The sequence shown here is derived from an EMBL/GenBank/DDBJ whole genome shotgun (WGS) entry which is preliminary data.</text>
</comment>
<name>A0A7W6W3L9_9HYPH</name>
<evidence type="ECO:0000256" key="1">
    <source>
        <dbReference type="SAM" id="MobiDB-lite"/>
    </source>
</evidence>
<organism evidence="2 3">
    <name type="scientific">Rhizobium esperanzae</name>
    <dbReference type="NCBI Taxonomy" id="1967781"/>
    <lineage>
        <taxon>Bacteria</taxon>
        <taxon>Pseudomonadati</taxon>
        <taxon>Pseudomonadota</taxon>
        <taxon>Alphaproteobacteria</taxon>
        <taxon>Hyphomicrobiales</taxon>
        <taxon>Rhizobiaceae</taxon>
        <taxon>Rhizobium/Agrobacterium group</taxon>
        <taxon>Rhizobium</taxon>
    </lineage>
</organism>
<sequence length="57" mass="6200">MLSMRQPAGLPLYSTDKGAGVAKHPESCNLARENSDLKVNKSKNPGGTHLTFRVYGR</sequence>
<feature type="region of interest" description="Disordered" evidence="1">
    <location>
        <begin position="1"/>
        <end position="57"/>
    </location>
</feature>